<name>A0A133VQS5_9EURY</name>
<comment type="caution">
    <text evidence="1">The sequence shown here is derived from an EMBL/GenBank/DDBJ whole genome shotgun (WGS) entry which is preliminary data.</text>
</comment>
<proteinExistence type="predicted"/>
<dbReference type="EMBL" id="LHYJ01000002">
    <property type="protein sequence ID" value="KXB08808.1"/>
    <property type="molecule type" value="Genomic_DNA"/>
</dbReference>
<sequence length="88" mass="9908">MFFSPPFGYVIRGGKAAPKEPGEDCGFLKPPMDGLGGAPINNVENLFIPSRVKRSDRCRLMISCFEIKTENFKRKSLFNIYCKQDLSS</sequence>
<reference evidence="1 2" key="1">
    <citation type="journal article" date="2016" name="Sci. Rep.">
        <title>Metabolic traits of an uncultured archaeal lineage -MSBL1- from brine pools of the Red Sea.</title>
        <authorList>
            <person name="Mwirichia R."/>
            <person name="Alam I."/>
            <person name="Rashid M."/>
            <person name="Vinu M."/>
            <person name="Ba-Alawi W."/>
            <person name="Anthony Kamau A."/>
            <person name="Kamanda Ngugi D."/>
            <person name="Goker M."/>
            <person name="Klenk H.P."/>
            <person name="Bajic V."/>
            <person name="Stingl U."/>
        </authorList>
    </citation>
    <scope>NUCLEOTIDE SEQUENCE [LARGE SCALE GENOMIC DNA]</scope>
    <source>
        <strain evidence="1">SCGC-AAA382N08</strain>
    </source>
</reference>
<gene>
    <name evidence="1" type="ORF">AKJ56_00300</name>
</gene>
<keyword evidence="2" id="KW-1185">Reference proteome</keyword>
<evidence type="ECO:0000313" key="1">
    <source>
        <dbReference type="EMBL" id="KXB08808.1"/>
    </source>
</evidence>
<evidence type="ECO:0000313" key="2">
    <source>
        <dbReference type="Proteomes" id="UP000070175"/>
    </source>
</evidence>
<organism evidence="1 2">
    <name type="scientific">candidate division MSBL1 archaeon SCGC-AAA382N08</name>
    <dbReference type="NCBI Taxonomy" id="1698285"/>
    <lineage>
        <taxon>Archaea</taxon>
        <taxon>Methanobacteriati</taxon>
        <taxon>Methanobacteriota</taxon>
        <taxon>candidate division MSBL1</taxon>
    </lineage>
</organism>
<accession>A0A133VQS5</accession>
<dbReference type="Proteomes" id="UP000070175">
    <property type="component" value="Unassembled WGS sequence"/>
</dbReference>
<dbReference type="AlphaFoldDB" id="A0A133VQS5"/>
<protein>
    <submittedName>
        <fullName evidence="1">Uncharacterized protein</fullName>
    </submittedName>
</protein>